<reference evidence="1 2" key="1">
    <citation type="submission" date="2020-06" db="EMBL/GenBank/DDBJ databases">
        <title>Transcriptomic and genomic resources for Thalictrum thalictroides and T. hernandezii: Facilitating candidate gene discovery in an emerging model plant lineage.</title>
        <authorList>
            <person name="Arias T."/>
            <person name="Riano-Pachon D.M."/>
            <person name="Di Stilio V.S."/>
        </authorList>
    </citation>
    <scope>NUCLEOTIDE SEQUENCE [LARGE SCALE GENOMIC DNA]</scope>
    <source>
        <strain evidence="2">cv. WT478/WT964</strain>
        <tissue evidence="1">Leaves</tissue>
    </source>
</reference>
<evidence type="ECO:0000313" key="1">
    <source>
        <dbReference type="EMBL" id="KAF5175517.1"/>
    </source>
</evidence>
<comment type="caution">
    <text evidence="1">The sequence shown here is derived from an EMBL/GenBank/DDBJ whole genome shotgun (WGS) entry which is preliminary data.</text>
</comment>
<evidence type="ECO:0000313" key="2">
    <source>
        <dbReference type="Proteomes" id="UP000554482"/>
    </source>
</evidence>
<name>A0A7J6USK0_THATH</name>
<gene>
    <name evidence="1" type="ORF">FRX31_034896</name>
</gene>
<dbReference type="AlphaFoldDB" id="A0A7J6USK0"/>
<sequence length="94" mass="10630">MIFLLAMEEEACGGNGGGSRGGEKKISFALTEKKIRSLSISNKEIEISILNFESLYNFFFLFDSAEALRQFDKSIEDLNLAVVKEEEEEKGEWI</sequence>
<accession>A0A7J6USK0</accession>
<protein>
    <submittedName>
        <fullName evidence="1">Uncharacterized protein</fullName>
    </submittedName>
</protein>
<proteinExistence type="predicted"/>
<dbReference type="Proteomes" id="UP000554482">
    <property type="component" value="Unassembled WGS sequence"/>
</dbReference>
<dbReference type="EMBL" id="JABWDY010043947">
    <property type="protein sequence ID" value="KAF5175517.1"/>
    <property type="molecule type" value="Genomic_DNA"/>
</dbReference>
<keyword evidence="2" id="KW-1185">Reference proteome</keyword>
<organism evidence="1 2">
    <name type="scientific">Thalictrum thalictroides</name>
    <name type="common">Rue-anemone</name>
    <name type="synonym">Anemone thalictroides</name>
    <dbReference type="NCBI Taxonomy" id="46969"/>
    <lineage>
        <taxon>Eukaryota</taxon>
        <taxon>Viridiplantae</taxon>
        <taxon>Streptophyta</taxon>
        <taxon>Embryophyta</taxon>
        <taxon>Tracheophyta</taxon>
        <taxon>Spermatophyta</taxon>
        <taxon>Magnoliopsida</taxon>
        <taxon>Ranunculales</taxon>
        <taxon>Ranunculaceae</taxon>
        <taxon>Thalictroideae</taxon>
        <taxon>Thalictrum</taxon>
    </lineage>
</organism>